<name>A0A829QCS4_9MYCO</name>
<evidence type="ECO:0000256" key="1">
    <source>
        <dbReference type="ARBA" id="ARBA00010515"/>
    </source>
</evidence>
<dbReference type="PANTHER" id="PTHR48081:SF8">
    <property type="entry name" value="ALPHA_BETA HYDROLASE FOLD-3 DOMAIN-CONTAINING PROTEIN-RELATED"/>
    <property type="match status" value="1"/>
</dbReference>
<dbReference type="EMBL" id="JAOH01000002">
    <property type="protein sequence ID" value="EUA60567.1"/>
    <property type="molecule type" value="Genomic_DNA"/>
</dbReference>
<evidence type="ECO:0000256" key="3">
    <source>
        <dbReference type="PROSITE-ProRule" id="PRU10038"/>
    </source>
</evidence>
<dbReference type="Proteomes" id="UP000021210">
    <property type="component" value="Unassembled WGS sequence"/>
</dbReference>
<dbReference type="AlphaFoldDB" id="A0A829QCS4"/>
<protein>
    <submittedName>
        <fullName evidence="5">Carboxylesterase</fullName>
        <ecNumber evidence="5">3.1.1.1</ecNumber>
    </submittedName>
</protein>
<proteinExistence type="inferred from homology"/>
<comment type="caution">
    <text evidence="5">The sequence shown here is derived from an EMBL/GenBank/DDBJ whole genome shotgun (WGS) entry which is preliminary data.</text>
</comment>
<dbReference type="InterPro" id="IPR013094">
    <property type="entry name" value="AB_hydrolase_3"/>
</dbReference>
<evidence type="ECO:0000259" key="4">
    <source>
        <dbReference type="Pfam" id="PF07859"/>
    </source>
</evidence>
<feature type="domain" description="Alpha/beta hydrolase fold-3" evidence="4">
    <location>
        <begin position="33"/>
        <end position="230"/>
    </location>
</feature>
<dbReference type="PANTHER" id="PTHR48081">
    <property type="entry name" value="AB HYDROLASE SUPERFAMILY PROTEIN C4A8.06C"/>
    <property type="match status" value="1"/>
</dbReference>
<accession>A0A829QCS4</accession>
<feature type="active site" evidence="3">
    <location>
        <position position="111"/>
    </location>
</feature>
<gene>
    <name evidence="5" type="ORF">I542_0700</name>
</gene>
<dbReference type="GO" id="GO:0106435">
    <property type="term" value="F:carboxylesterase activity"/>
    <property type="evidence" value="ECO:0007669"/>
    <property type="project" value="UniProtKB-EC"/>
</dbReference>
<comment type="similarity">
    <text evidence="1">Belongs to the 'GDXG' lipolytic enzyme family.</text>
</comment>
<reference evidence="5 6" key="1">
    <citation type="submission" date="2013-12" db="EMBL/GenBank/DDBJ databases">
        <authorList>
            <person name="Zelazny A."/>
            <person name="Olivier K."/>
            <person name="Holland S."/>
            <person name="Lenaerts A."/>
            <person name="Ordway D."/>
            <person name="DeGroote M.A."/>
            <person name="Parker T."/>
            <person name="Sizemore C."/>
            <person name="Tallon L.J."/>
            <person name="Sadzewicz L.K."/>
            <person name="Sengamalay N."/>
            <person name="Fraser C.M."/>
            <person name="Hine E."/>
            <person name="Shefchek K.A."/>
            <person name="Das S.P."/>
            <person name="Tettelin H."/>
        </authorList>
    </citation>
    <scope>NUCLEOTIDE SEQUENCE [LARGE SCALE GENOMIC DNA]</scope>
    <source>
        <strain evidence="5 6">1948</strain>
    </source>
</reference>
<keyword evidence="2 5" id="KW-0378">Hydrolase</keyword>
<evidence type="ECO:0000256" key="2">
    <source>
        <dbReference type="ARBA" id="ARBA00022801"/>
    </source>
</evidence>
<dbReference type="Pfam" id="PF07859">
    <property type="entry name" value="Abhydrolase_3"/>
    <property type="match status" value="1"/>
</dbReference>
<organism evidence="5 6">
    <name type="scientific">Mycobacteroides abscessus 1948</name>
    <dbReference type="NCBI Taxonomy" id="1299323"/>
    <lineage>
        <taxon>Bacteria</taxon>
        <taxon>Bacillati</taxon>
        <taxon>Actinomycetota</taxon>
        <taxon>Actinomycetes</taxon>
        <taxon>Mycobacteriales</taxon>
        <taxon>Mycobacteriaceae</taxon>
        <taxon>Mycobacteroides</taxon>
        <taxon>Mycobacteroides abscessus</taxon>
    </lineage>
</organism>
<evidence type="ECO:0000313" key="6">
    <source>
        <dbReference type="Proteomes" id="UP000021210"/>
    </source>
</evidence>
<dbReference type="InterPro" id="IPR033140">
    <property type="entry name" value="Lipase_GDXG_put_SER_AS"/>
</dbReference>
<dbReference type="EC" id="3.1.1.1" evidence="5"/>
<dbReference type="PROSITE" id="PS01174">
    <property type="entry name" value="LIPASE_GDXG_SER"/>
    <property type="match status" value="1"/>
</dbReference>
<dbReference type="InterPro" id="IPR050300">
    <property type="entry name" value="GDXG_lipolytic_enzyme"/>
</dbReference>
<dbReference type="InterPro" id="IPR029058">
    <property type="entry name" value="AB_hydrolase_fold"/>
</dbReference>
<dbReference type="Gene3D" id="3.40.50.1820">
    <property type="entry name" value="alpha/beta hydrolase"/>
    <property type="match status" value="1"/>
</dbReference>
<sequence>MKDTSIPVTDAPPIAVRIYWPAGFESAGELPLVLYYHGGGFALGSIDTHDWVARSICAHIEAVVVSVDYRLAPENPYPAAVDDAFAALSWAAEHAPELGADPARIAVAGDSAGGNLATVAAQLAEIRGGPHLKFQLLWYPGTTSDLSLPSVVENADGPVLSRDIMRIFGQAYLGELSETADPTALPFTVAPVNGKLDGLPPAYIATAQHDPLRDDGKIYATRLADAGCRSSFATPTLWSTATLISPGLFRPRMRSFGFPSTLVKPRCRHLLARKPGPEIRIRASSTLRPQLSRVAWRVLGRPAGAGHAEVRGQARRPAVSITARLNQRESYRWV</sequence>
<evidence type="ECO:0000313" key="5">
    <source>
        <dbReference type="EMBL" id="EUA60567.1"/>
    </source>
</evidence>
<dbReference type="SUPFAM" id="SSF53474">
    <property type="entry name" value="alpha/beta-Hydrolases"/>
    <property type="match status" value="1"/>
</dbReference>